<evidence type="ECO:0000256" key="9">
    <source>
        <dbReference type="HAMAP-Rule" id="MF_01318"/>
    </source>
</evidence>
<dbReference type="PANTHER" id="PTHR36427:SF3">
    <property type="entry name" value="LARGE RIBOSOMAL SUBUNIT PROTEIN UL1M"/>
    <property type="match status" value="1"/>
</dbReference>
<evidence type="ECO:0000256" key="4">
    <source>
        <dbReference type="ARBA" id="ARBA00022884"/>
    </source>
</evidence>
<keyword evidence="4 9" id="KW-0694">RNA-binding</keyword>
<dbReference type="SUPFAM" id="SSF56808">
    <property type="entry name" value="Ribosomal protein L1"/>
    <property type="match status" value="1"/>
</dbReference>
<evidence type="ECO:0000256" key="5">
    <source>
        <dbReference type="ARBA" id="ARBA00022980"/>
    </source>
</evidence>
<dbReference type="GO" id="GO:0009507">
    <property type="term" value="C:chloroplast"/>
    <property type="evidence" value="ECO:0007669"/>
    <property type="project" value="UniProtKB-SubCell"/>
</dbReference>
<proteinExistence type="inferred from homology"/>
<dbReference type="AlphaFoldDB" id="A0A1Z1MEY2"/>
<name>A0A1Z1MEY2_9FLOR</name>
<dbReference type="Gene3D" id="3.40.50.790">
    <property type="match status" value="1"/>
</dbReference>
<dbReference type="RefSeq" id="YP_009395673.1">
    <property type="nucleotide sequence ID" value="NC_035278.1"/>
</dbReference>
<keyword evidence="11" id="KW-0934">Plastid</keyword>
<evidence type="ECO:0000256" key="10">
    <source>
        <dbReference type="RuleBase" id="RU000659"/>
    </source>
</evidence>
<dbReference type="NCBIfam" id="TIGR01169">
    <property type="entry name" value="rplA_bact"/>
    <property type="match status" value="1"/>
</dbReference>
<reference evidence="11" key="1">
    <citation type="journal article" date="2017" name="J. Phycol.">
        <title>Analysis of chloroplast genomes and a supermatrix inform reclassification of the Rhodomelaceae (Rhodophyta).</title>
        <authorList>
            <person name="Diaz-Tapia P."/>
            <person name="Maggs C.A."/>
            <person name="West J.A."/>
            <person name="Verbruggen H."/>
        </authorList>
    </citation>
    <scope>NUCLEOTIDE SEQUENCE</scope>
    <source>
        <strain evidence="11">PD831</strain>
    </source>
</reference>
<dbReference type="PANTHER" id="PTHR36427">
    <property type="entry name" value="54S RIBOSOMAL PROTEIN L1, MITOCHONDRIAL"/>
    <property type="match status" value="1"/>
</dbReference>
<keyword evidence="11" id="KW-0150">Chloroplast</keyword>
<dbReference type="EMBL" id="MF101433">
    <property type="protein sequence ID" value="ARW64536.1"/>
    <property type="molecule type" value="Genomic_DNA"/>
</dbReference>
<keyword evidence="3 9" id="KW-0699">rRNA-binding</keyword>
<evidence type="ECO:0000256" key="1">
    <source>
        <dbReference type="ARBA" id="ARBA00010531"/>
    </source>
</evidence>
<evidence type="ECO:0000256" key="6">
    <source>
        <dbReference type="ARBA" id="ARBA00023274"/>
    </source>
</evidence>
<dbReference type="CDD" id="cd00403">
    <property type="entry name" value="Ribosomal_L1"/>
    <property type="match status" value="1"/>
</dbReference>
<protein>
    <recommendedName>
        <fullName evidence="8 9">Large ribosomal subunit protein uL1c</fullName>
    </recommendedName>
</protein>
<dbReference type="GO" id="GO:0019843">
    <property type="term" value="F:rRNA binding"/>
    <property type="evidence" value="ECO:0007669"/>
    <property type="project" value="UniProtKB-UniRule"/>
</dbReference>
<dbReference type="InterPro" id="IPR023673">
    <property type="entry name" value="Ribosomal_uL1_CS"/>
</dbReference>
<comment type="subcellular location">
    <subcellularLocation>
        <location evidence="9">Plastid</location>
        <location evidence="9">Chloroplast</location>
    </subcellularLocation>
</comment>
<dbReference type="GeneID" id="33357643"/>
<comment type="similarity">
    <text evidence="1 9 10">Belongs to the universal ribosomal protein uL1 family.</text>
</comment>
<dbReference type="GO" id="GO:0006412">
    <property type="term" value="P:translation"/>
    <property type="evidence" value="ECO:0007669"/>
    <property type="project" value="UniProtKB-UniRule"/>
</dbReference>
<geneLocation type="chloroplast" evidence="11"/>
<evidence type="ECO:0000313" key="11">
    <source>
        <dbReference type="EMBL" id="ARW64536.1"/>
    </source>
</evidence>
<evidence type="ECO:0000256" key="3">
    <source>
        <dbReference type="ARBA" id="ARBA00022730"/>
    </source>
</evidence>
<dbReference type="Gene3D" id="3.30.190.20">
    <property type="match status" value="1"/>
</dbReference>
<organism evidence="11">
    <name type="scientific">Vertebrata isogona</name>
    <dbReference type="NCBI Taxonomy" id="2006944"/>
    <lineage>
        <taxon>Eukaryota</taxon>
        <taxon>Rhodophyta</taxon>
        <taxon>Florideophyceae</taxon>
        <taxon>Rhodymeniophycidae</taxon>
        <taxon>Ceramiales</taxon>
        <taxon>Rhodomelaceae</taxon>
        <taxon>Polysiphonioideae</taxon>
        <taxon>Vertebrata</taxon>
    </lineage>
</organism>
<gene>
    <name evidence="9 11" type="primary">rpl1</name>
</gene>
<dbReference type="PROSITE" id="PS01199">
    <property type="entry name" value="RIBOSOMAL_L1"/>
    <property type="match status" value="1"/>
</dbReference>
<dbReference type="InterPro" id="IPR002143">
    <property type="entry name" value="Ribosomal_uL1"/>
</dbReference>
<dbReference type="FunFam" id="3.40.50.790:FF:000001">
    <property type="entry name" value="50S ribosomal protein L1"/>
    <property type="match status" value="1"/>
</dbReference>
<dbReference type="InterPro" id="IPR016095">
    <property type="entry name" value="Ribosomal_uL1_3-a/b-sand"/>
</dbReference>
<comment type="subunit">
    <text evidence="2 9">Part of the 50S ribosomal subunit.</text>
</comment>
<keyword evidence="6 9" id="KW-0687">Ribonucleoprotein</keyword>
<keyword evidence="5 9" id="KW-0689">Ribosomal protein</keyword>
<dbReference type="GO" id="GO:0015934">
    <property type="term" value="C:large ribosomal subunit"/>
    <property type="evidence" value="ECO:0007669"/>
    <property type="project" value="InterPro"/>
</dbReference>
<dbReference type="PIRSF" id="PIRSF002155">
    <property type="entry name" value="Ribosomal_L1"/>
    <property type="match status" value="1"/>
</dbReference>
<evidence type="ECO:0000256" key="8">
    <source>
        <dbReference type="ARBA" id="ARBA00035205"/>
    </source>
</evidence>
<dbReference type="InterPro" id="IPR028364">
    <property type="entry name" value="Ribosomal_uL1/biogenesis"/>
</dbReference>
<dbReference type="GO" id="GO:0003735">
    <property type="term" value="F:structural constituent of ribosome"/>
    <property type="evidence" value="ECO:0007669"/>
    <property type="project" value="InterPro"/>
</dbReference>
<comment type="function">
    <text evidence="7 9">Binds directly to 23S rRNA. Might be involved in E site tRNA release.</text>
</comment>
<evidence type="ECO:0000256" key="7">
    <source>
        <dbReference type="ARBA" id="ARBA00025388"/>
    </source>
</evidence>
<evidence type="ECO:0000256" key="2">
    <source>
        <dbReference type="ARBA" id="ARBA00011838"/>
    </source>
</evidence>
<dbReference type="HAMAP" id="MF_01318_B">
    <property type="entry name" value="Ribosomal_uL1_B"/>
    <property type="match status" value="1"/>
</dbReference>
<sequence>MVKHSRRFVKLLQKVDTNLLYSPDKALTLLKEFSSVNFIETLEAHISLGLDPKYADQQLRATVILPKGTGKNVKVAVIAKGENLSIALAAGADKVGSEDLIEEILQGYIDFDKLIATPDMMLLIAKLGRLLGPKGLMPSPKSGTVTNNLRDAISEFKAGKLEYKIDRTGILHVPIGKLSFPTNDLKANLKALQDSIEKNRPTGSKGKYWKSLYLSSTMGPGIPVDINLLKDYVSG</sequence>
<accession>A0A1Z1MEY2</accession>
<dbReference type="InterPro" id="IPR005878">
    <property type="entry name" value="Ribosom_uL1_bac-type"/>
</dbReference>
<dbReference type="Pfam" id="PF00687">
    <property type="entry name" value="Ribosomal_L1"/>
    <property type="match status" value="1"/>
</dbReference>
<dbReference type="InterPro" id="IPR023674">
    <property type="entry name" value="Ribosomal_uL1-like"/>
</dbReference>